<proteinExistence type="predicted"/>
<dbReference type="Proteomes" id="UP001594288">
    <property type="component" value="Unassembled WGS sequence"/>
</dbReference>
<sequence length="65" mass="7347">MKRGTHSVEPYDRYKASSLKAYNVNLPERYDTSLAVRLLRVSVMDDFVLDELDLEAASLSILDVG</sequence>
<evidence type="ECO:0000313" key="1">
    <source>
        <dbReference type="EMBL" id="MFC1800005.1"/>
    </source>
</evidence>
<organism evidence="1 2">
    <name type="scientific">Eiseniibacteriota bacterium</name>
    <dbReference type="NCBI Taxonomy" id="2212470"/>
    <lineage>
        <taxon>Bacteria</taxon>
        <taxon>Candidatus Eiseniibacteriota</taxon>
    </lineage>
</organism>
<name>A0ABV6YPJ9_UNCEI</name>
<keyword evidence="2" id="KW-1185">Reference proteome</keyword>
<evidence type="ECO:0000313" key="2">
    <source>
        <dbReference type="Proteomes" id="UP001594288"/>
    </source>
</evidence>
<gene>
    <name evidence="1" type="ORF">ACFL2Z_03735</name>
</gene>
<comment type="caution">
    <text evidence="1">The sequence shown here is derived from an EMBL/GenBank/DDBJ whole genome shotgun (WGS) entry which is preliminary data.</text>
</comment>
<reference evidence="1 2" key="1">
    <citation type="submission" date="2024-09" db="EMBL/GenBank/DDBJ databases">
        <authorList>
            <person name="D'Angelo T."/>
        </authorList>
    </citation>
    <scope>NUCLEOTIDE SEQUENCE [LARGE SCALE GENOMIC DNA]</scope>
    <source>
        <strain evidence="1">SAG AM-311-F02</strain>
    </source>
</reference>
<protein>
    <submittedName>
        <fullName evidence="1">Uncharacterized protein</fullName>
    </submittedName>
</protein>
<dbReference type="EMBL" id="JBHPEI010000052">
    <property type="protein sequence ID" value="MFC1800005.1"/>
    <property type="molecule type" value="Genomic_DNA"/>
</dbReference>
<accession>A0ABV6YPJ9</accession>
<feature type="non-terminal residue" evidence="1">
    <location>
        <position position="65"/>
    </location>
</feature>